<dbReference type="GO" id="GO:0000774">
    <property type="term" value="F:adenyl-nucleotide exchange factor activity"/>
    <property type="evidence" value="ECO:0007669"/>
    <property type="project" value="TreeGrafter"/>
</dbReference>
<evidence type="ECO:0000256" key="8">
    <source>
        <dbReference type="ARBA" id="ARBA00023010"/>
    </source>
</evidence>
<evidence type="ECO:0000256" key="6">
    <source>
        <dbReference type="ARBA" id="ARBA00022824"/>
    </source>
</evidence>
<dbReference type="EMBL" id="CAACVG010006778">
    <property type="protein sequence ID" value="VEN41610.1"/>
    <property type="molecule type" value="Genomic_DNA"/>
</dbReference>
<evidence type="ECO:0000256" key="1">
    <source>
        <dbReference type="ARBA" id="ARBA00004319"/>
    </source>
</evidence>
<comment type="subcellular location">
    <subcellularLocation>
        <location evidence="1">Endoplasmic reticulum lumen</location>
    </subcellularLocation>
</comment>
<dbReference type="OrthoDB" id="448649at2759"/>
<keyword evidence="4" id="KW-0813">Transport</keyword>
<evidence type="ECO:0000256" key="4">
    <source>
        <dbReference type="ARBA" id="ARBA00022448"/>
    </source>
</evidence>
<evidence type="ECO:0000256" key="9">
    <source>
        <dbReference type="ARBA" id="ARBA00023180"/>
    </source>
</evidence>
<keyword evidence="9" id="KW-0325">Glycoprotein</keyword>
<dbReference type="GO" id="GO:0015031">
    <property type="term" value="P:protein transport"/>
    <property type="evidence" value="ECO:0007669"/>
    <property type="project" value="UniProtKB-KW"/>
</dbReference>
<dbReference type="InterPro" id="IPR050693">
    <property type="entry name" value="Hsp70_NEF-Inhibitors"/>
</dbReference>
<dbReference type="InterPro" id="IPR011989">
    <property type="entry name" value="ARM-like"/>
</dbReference>
<proteinExistence type="inferred from homology"/>
<name>A0A653C181_CALMS</name>
<dbReference type="PANTHER" id="PTHR19316">
    <property type="entry name" value="PROTEIN FOLDING REGULATOR"/>
    <property type="match status" value="1"/>
</dbReference>
<comment type="similarity">
    <text evidence="2">Belongs to the SIL1 family.</text>
</comment>
<dbReference type="AlphaFoldDB" id="A0A653C181"/>
<reference evidence="11 12" key="1">
    <citation type="submission" date="2019-01" db="EMBL/GenBank/DDBJ databases">
        <authorList>
            <person name="Sayadi A."/>
        </authorList>
    </citation>
    <scope>NUCLEOTIDE SEQUENCE [LARGE SCALE GENOMIC DNA]</scope>
</reference>
<evidence type="ECO:0000256" key="5">
    <source>
        <dbReference type="ARBA" id="ARBA00022729"/>
    </source>
</evidence>
<accession>A0A653C181</accession>
<dbReference type="GO" id="GO:0005788">
    <property type="term" value="C:endoplasmic reticulum lumen"/>
    <property type="evidence" value="ECO:0007669"/>
    <property type="project" value="UniProtKB-SubCell"/>
</dbReference>
<dbReference type="SUPFAM" id="SSF48371">
    <property type="entry name" value="ARM repeat"/>
    <property type="match status" value="1"/>
</dbReference>
<dbReference type="PANTHER" id="PTHR19316:SF35">
    <property type="entry name" value="NUCLEOTIDE EXCHANGE FACTOR SIL1"/>
    <property type="match status" value="1"/>
</dbReference>
<evidence type="ECO:0000256" key="2">
    <source>
        <dbReference type="ARBA" id="ARBA00010588"/>
    </source>
</evidence>
<keyword evidence="12" id="KW-1185">Reference proteome</keyword>
<evidence type="ECO:0000256" key="3">
    <source>
        <dbReference type="ARBA" id="ARBA00015352"/>
    </source>
</evidence>
<dbReference type="Gene3D" id="1.25.10.10">
    <property type="entry name" value="Leucine-rich Repeat Variant"/>
    <property type="match status" value="1"/>
</dbReference>
<organism evidence="11 12">
    <name type="scientific">Callosobruchus maculatus</name>
    <name type="common">Southern cowpea weevil</name>
    <name type="synonym">Pulse bruchid</name>
    <dbReference type="NCBI Taxonomy" id="64391"/>
    <lineage>
        <taxon>Eukaryota</taxon>
        <taxon>Metazoa</taxon>
        <taxon>Ecdysozoa</taxon>
        <taxon>Arthropoda</taxon>
        <taxon>Hexapoda</taxon>
        <taxon>Insecta</taxon>
        <taxon>Pterygota</taxon>
        <taxon>Neoptera</taxon>
        <taxon>Endopterygota</taxon>
        <taxon>Coleoptera</taxon>
        <taxon>Polyphaga</taxon>
        <taxon>Cucujiformia</taxon>
        <taxon>Chrysomeloidea</taxon>
        <taxon>Chrysomelidae</taxon>
        <taxon>Bruchinae</taxon>
        <taxon>Bruchini</taxon>
        <taxon>Callosobruchus</taxon>
    </lineage>
</organism>
<keyword evidence="5 10" id="KW-0732">Signal</keyword>
<evidence type="ECO:0000313" key="12">
    <source>
        <dbReference type="Proteomes" id="UP000410492"/>
    </source>
</evidence>
<evidence type="ECO:0000256" key="10">
    <source>
        <dbReference type="SAM" id="SignalP"/>
    </source>
</evidence>
<evidence type="ECO:0000256" key="7">
    <source>
        <dbReference type="ARBA" id="ARBA00022927"/>
    </source>
</evidence>
<feature type="chain" id="PRO_5024787840" description="Nucleotide exchange factor SIL1" evidence="10">
    <location>
        <begin position="21"/>
        <end position="425"/>
    </location>
</feature>
<protein>
    <recommendedName>
        <fullName evidence="3">Nucleotide exchange factor SIL1</fullName>
    </recommendedName>
</protein>
<dbReference type="Proteomes" id="UP000410492">
    <property type="component" value="Unassembled WGS sequence"/>
</dbReference>
<sequence>MRINVPIYLIIFCISVNGQATKEEENEEFIPTKDWKIIKEGQKVPEGLHYRINLETGIKEAKLLDDGTEQRQSERTHALLEIPNEDQNDELLHTDVIKQVIKKIKNDDVKKTEKNAKKFRSYEQLKTDFKELNMVPKMDIEILIDLMKQHKDELSKEEIDTSSIVRILEDFDFLAHQIDNGVEFIKQNGLQEIIYKNLNSTSDEVKEETLKLFGSLLQNNPKVQISALESGAITVLLRTLATEQSGKVKSRAVHALSCLLRRFPLAQLRFMKNGGLSIVSKLLDKNSLKLQVKLVTLMNDLIVENIQATKYEQNSALKQYELVNLQSKLLTEQNWCENLNELLLTLFSADPDDHDLLEKCLIAMHTVSENCASVYKTDILIQIMEKYKDLEENEKYGEDTNINYFSNLRRLIMDILNVKNIKTEL</sequence>
<keyword evidence="7" id="KW-0653">Protein transport</keyword>
<keyword evidence="6" id="KW-0256">Endoplasmic reticulum</keyword>
<evidence type="ECO:0000313" key="11">
    <source>
        <dbReference type="EMBL" id="VEN41610.1"/>
    </source>
</evidence>
<gene>
    <name evidence="11" type="ORF">CALMAC_LOCUS5369</name>
</gene>
<keyword evidence="8" id="KW-0811">Translocation</keyword>
<dbReference type="InterPro" id="IPR016024">
    <property type="entry name" value="ARM-type_fold"/>
</dbReference>
<feature type="signal peptide" evidence="10">
    <location>
        <begin position="1"/>
        <end position="20"/>
    </location>
</feature>